<comment type="caution">
    <text evidence="7">The sequence shown here is derived from an EMBL/GenBank/DDBJ whole genome shotgun (WGS) entry which is preliminary data.</text>
</comment>
<evidence type="ECO:0000259" key="6">
    <source>
        <dbReference type="PROSITE" id="PS50977"/>
    </source>
</evidence>
<gene>
    <name evidence="7" type="ORF">ACFPQ9_25340</name>
</gene>
<proteinExistence type="predicted"/>
<dbReference type="Pfam" id="PF16925">
    <property type="entry name" value="TetR_C_13"/>
    <property type="match status" value="1"/>
</dbReference>
<dbReference type="Gene3D" id="1.10.357.10">
    <property type="entry name" value="Tetracycline Repressor, domain 2"/>
    <property type="match status" value="1"/>
</dbReference>
<evidence type="ECO:0000256" key="4">
    <source>
        <dbReference type="PROSITE-ProRule" id="PRU00335"/>
    </source>
</evidence>
<dbReference type="InterPro" id="IPR011075">
    <property type="entry name" value="TetR_C"/>
</dbReference>
<dbReference type="PRINTS" id="PR00455">
    <property type="entry name" value="HTHTETR"/>
</dbReference>
<dbReference type="PANTHER" id="PTHR30055">
    <property type="entry name" value="HTH-TYPE TRANSCRIPTIONAL REGULATOR RUTR"/>
    <property type="match status" value="1"/>
</dbReference>
<dbReference type="NCBIfam" id="NF041196">
    <property type="entry name" value="ScbR_bind_reg"/>
    <property type="match status" value="1"/>
</dbReference>
<evidence type="ECO:0000256" key="2">
    <source>
        <dbReference type="ARBA" id="ARBA00023125"/>
    </source>
</evidence>
<dbReference type="InterPro" id="IPR009057">
    <property type="entry name" value="Homeodomain-like_sf"/>
</dbReference>
<accession>A0ABW0CPG7</accession>
<dbReference type="InterPro" id="IPR047923">
    <property type="entry name" value="ArpA-like"/>
</dbReference>
<dbReference type="Pfam" id="PF00440">
    <property type="entry name" value="TetR_N"/>
    <property type="match status" value="1"/>
</dbReference>
<dbReference type="InterPro" id="IPR050109">
    <property type="entry name" value="HTH-type_TetR-like_transc_reg"/>
</dbReference>
<name>A0ABW0CPG7_STRCD</name>
<evidence type="ECO:0000313" key="7">
    <source>
        <dbReference type="EMBL" id="MFC5217168.1"/>
    </source>
</evidence>
<reference evidence="8" key="1">
    <citation type="journal article" date="2019" name="Int. J. Syst. Evol. Microbiol.">
        <title>The Global Catalogue of Microorganisms (GCM) 10K type strain sequencing project: providing services to taxonomists for standard genome sequencing and annotation.</title>
        <authorList>
            <consortium name="The Broad Institute Genomics Platform"/>
            <consortium name="The Broad Institute Genome Sequencing Center for Infectious Disease"/>
            <person name="Wu L."/>
            <person name="Ma J."/>
        </authorList>
    </citation>
    <scope>NUCLEOTIDE SEQUENCE [LARGE SCALE GENOMIC DNA]</scope>
    <source>
        <strain evidence="8">KCTC 42586</strain>
    </source>
</reference>
<organism evidence="7 8">
    <name type="scientific">Streptomyces coerulescens</name>
    <dbReference type="NCBI Taxonomy" id="29304"/>
    <lineage>
        <taxon>Bacteria</taxon>
        <taxon>Bacillati</taxon>
        <taxon>Actinomycetota</taxon>
        <taxon>Actinomycetes</taxon>
        <taxon>Kitasatosporales</taxon>
        <taxon>Streptomycetaceae</taxon>
        <taxon>Streptomyces</taxon>
    </lineage>
</organism>
<dbReference type="SUPFAM" id="SSF46689">
    <property type="entry name" value="Homeodomain-like"/>
    <property type="match status" value="1"/>
</dbReference>
<dbReference type="SUPFAM" id="SSF48498">
    <property type="entry name" value="Tetracyclin repressor-like, C-terminal domain"/>
    <property type="match status" value="1"/>
</dbReference>
<feature type="DNA-binding region" description="H-T-H motif" evidence="4">
    <location>
        <begin position="39"/>
        <end position="58"/>
    </location>
</feature>
<dbReference type="Proteomes" id="UP001596263">
    <property type="component" value="Unassembled WGS sequence"/>
</dbReference>
<dbReference type="PROSITE" id="PS01081">
    <property type="entry name" value="HTH_TETR_1"/>
    <property type="match status" value="1"/>
</dbReference>
<keyword evidence="8" id="KW-1185">Reference proteome</keyword>
<feature type="region of interest" description="Disordered" evidence="5">
    <location>
        <begin position="213"/>
        <end position="234"/>
    </location>
</feature>
<dbReference type="InterPro" id="IPR036271">
    <property type="entry name" value="Tet_transcr_reg_TetR-rel_C_sf"/>
</dbReference>
<keyword evidence="2 4" id="KW-0238">DNA-binding</keyword>
<keyword evidence="1" id="KW-0805">Transcription regulation</keyword>
<protein>
    <submittedName>
        <fullName evidence="7">ScbR family autoregulator-binding transcription factor</fullName>
    </submittedName>
</protein>
<dbReference type="RefSeq" id="WP_380857510.1">
    <property type="nucleotide sequence ID" value="NZ_JBHSKM010000019.1"/>
</dbReference>
<evidence type="ECO:0000256" key="5">
    <source>
        <dbReference type="SAM" id="MobiDB-lite"/>
    </source>
</evidence>
<dbReference type="PROSITE" id="PS50977">
    <property type="entry name" value="HTH_TETR_2"/>
    <property type="match status" value="1"/>
</dbReference>
<keyword evidence="3" id="KW-0804">Transcription</keyword>
<feature type="domain" description="HTH tetR-type" evidence="6">
    <location>
        <begin position="16"/>
        <end position="76"/>
    </location>
</feature>
<evidence type="ECO:0000313" key="8">
    <source>
        <dbReference type="Proteomes" id="UP001596263"/>
    </source>
</evidence>
<dbReference type="EMBL" id="JBHSKM010000019">
    <property type="protein sequence ID" value="MFC5217168.1"/>
    <property type="molecule type" value="Genomic_DNA"/>
</dbReference>
<evidence type="ECO:0000256" key="3">
    <source>
        <dbReference type="ARBA" id="ARBA00023163"/>
    </source>
</evidence>
<dbReference type="InterPro" id="IPR001647">
    <property type="entry name" value="HTH_TetR"/>
</dbReference>
<dbReference type="InterPro" id="IPR023772">
    <property type="entry name" value="DNA-bd_HTH_TetR-type_CS"/>
</dbReference>
<evidence type="ECO:0000256" key="1">
    <source>
        <dbReference type="ARBA" id="ARBA00023015"/>
    </source>
</evidence>
<dbReference type="PANTHER" id="PTHR30055:SF234">
    <property type="entry name" value="HTH-TYPE TRANSCRIPTIONAL REGULATOR BETI"/>
    <property type="match status" value="1"/>
</dbReference>
<sequence length="234" mass="25694">MHTVEGTQMAQQDRAIRTRRSILEAAARVFGERGYASATVEEILNRAGVTRGALYFHFSSKEEVALGVLEAQLPLDRLPERSSKLQKLVDHGMVMAYRLRHDPLVQAGVSLALDQGARELDRDAAFRAWTDQLEQILIEARAQGELLPHIDVTDTAEFLTGAFAGVQAMSQASCNRADLGRRVSVLLRHVLPSISTPALLAALDLSPDRGERVFEEYEANSPEPAAPATPVTQR</sequence>